<dbReference type="EMBL" id="AM167904">
    <property type="protein sequence ID" value="CAJ48002.1"/>
    <property type="molecule type" value="Genomic_DNA"/>
</dbReference>
<proteinExistence type="predicted"/>
<organism evidence="1 2">
    <name type="scientific">Bordetella avium (strain 197N)</name>
    <dbReference type="NCBI Taxonomy" id="360910"/>
    <lineage>
        <taxon>Bacteria</taxon>
        <taxon>Pseudomonadati</taxon>
        <taxon>Pseudomonadota</taxon>
        <taxon>Betaproteobacteria</taxon>
        <taxon>Burkholderiales</taxon>
        <taxon>Alcaligenaceae</taxon>
        <taxon>Bordetella</taxon>
    </lineage>
</organism>
<evidence type="ECO:0000313" key="2">
    <source>
        <dbReference type="Proteomes" id="UP000001977"/>
    </source>
</evidence>
<dbReference type="STRING" id="360910.BAV0401"/>
<keyword evidence="2" id="KW-1185">Reference proteome</keyword>
<protein>
    <submittedName>
        <fullName evidence="1">Hypothetical phage protein</fullName>
    </submittedName>
</protein>
<sequence>MPGEIMLHYPELTDQQIIDALYELFAGEADIAFGQDREWWADAIIDGGHDALCRIALTALSTTPVPEYVIQTQRELRADLIGIARLLMGKAHAEGREIHA</sequence>
<gene>
    <name evidence="1" type="ordered locus">BAV0401</name>
</gene>
<accession>Q2KZ91</accession>
<reference evidence="1 2" key="1">
    <citation type="journal article" date="2006" name="J. Bacteriol.">
        <title>Comparison of the genome sequence of the poultry pathogen Bordetella avium with those of B. bronchiseptica, B. pertussis, and B. parapertussis reveals extensive diversity in surface structures associated with host interaction.</title>
        <authorList>
            <person name="Sebaihia M."/>
            <person name="Preston A."/>
            <person name="Maskell D.J."/>
            <person name="Kuzmiak H."/>
            <person name="Connell T.D."/>
            <person name="King N.D."/>
            <person name="Orndorff P.E."/>
            <person name="Miyamoto D.M."/>
            <person name="Thomson N.R."/>
            <person name="Harris D."/>
            <person name="Goble A."/>
            <person name="Lord A."/>
            <person name="Murphy L."/>
            <person name="Quail M.A."/>
            <person name="Rutter S."/>
            <person name="Squares R."/>
            <person name="Squares S."/>
            <person name="Woodward J."/>
            <person name="Parkhill J."/>
            <person name="Temple L.M."/>
        </authorList>
    </citation>
    <scope>NUCLEOTIDE SEQUENCE [LARGE SCALE GENOMIC DNA]</scope>
    <source>
        <strain evidence="1 2">197N</strain>
    </source>
</reference>
<name>Q2KZ91_BORA1</name>
<dbReference type="Proteomes" id="UP000001977">
    <property type="component" value="Chromosome"/>
</dbReference>
<dbReference type="HOGENOM" id="CLU_2367232_0_0_4"/>
<dbReference type="KEGG" id="bav:BAV0401"/>
<evidence type="ECO:0000313" key="1">
    <source>
        <dbReference type="EMBL" id="CAJ48002.1"/>
    </source>
</evidence>
<dbReference type="AlphaFoldDB" id="Q2KZ91"/>